<dbReference type="OrthoDB" id="69442at2759"/>
<keyword evidence="3" id="KW-1185">Reference proteome</keyword>
<evidence type="ECO:0000313" key="2">
    <source>
        <dbReference type="EMBL" id="VFT95569.1"/>
    </source>
</evidence>
<dbReference type="EMBL" id="CAADRA010006436">
    <property type="protein sequence ID" value="VFT95569.1"/>
    <property type="molecule type" value="Genomic_DNA"/>
</dbReference>
<reference evidence="2 3" key="1">
    <citation type="submission" date="2019-03" db="EMBL/GenBank/DDBJ databases">
        <authorList>
            <person name="Gaulin E."/>
            <person name="Dumas B."/>
        </authorList>
    </citation>
    <scope>NUCLEOTIDE SEQUENCE [LARGE SCALE GENOMIC DNA]</scope>
    <source>
        <strain evidence="2">CBS 568.67</strain>
    </source>
</reference>
<dbReference type="InterPro" id="IPR036397">
    <property type="entry name" value="RNaseH_sf"/>
</dbReference>
<evidence type="ECO:0000313" key="3">
    <source>
        <dbReference type="Proteomes" id="UP000332933"/>
    </source>
</evidence>
<dbReference type="SUPFAM" id="SSF53098">
    <property type="entry name" value="Ribonuclease H-like"/>
    <property type="match status" value="1"/>
</dbReference>
<dbReference type="InterPro" id="IPR012337">
    <property type="entry name" value="RNaseH-like_sf"/>
</dbReference>
<organism evidence="2 3">
    <name type="scientific">Aphanomyces stellatus</name>
    <dbReference type="NCBI Taxonomy" id="120398"/>
    <lineage>
        <taxon>Eukaryota</taxon>
        <taxon>Sar</taxon>
        <taxon>Stramenopiles</taxon>
        <taxon>Oomycota</taxon>
        <taxon>Saprolegniomycetes</taxon>
        <taxon>Saprolegniales</taxon>
        <taxon>Verrucalvaceae</taxon>
        <taxon>Aphanomyces</taxon>
    </lineage>
</organism>
<name>A0A485LCL3_9STRA</name>
<sequence length="273" mass="30190">MKAIQKLLDQHGIKQVVEAVLEARRSPPQALRVLGLDINTNSTGYAVLNQAGRLESYGHVSTKHLQSDTQMLDIGVAIAARLKQLETDHHASSGVAWHVGIEDFLRTFSGGNFHTKGLFQLAQLNGLVSYCALTTFGVPPVHVHPTAARAFFALQVPSDAKPLKKKKDAIKHIVHAHLLASEPALDMGRLAVTVQQDIADAYVVASYTWWQAVVDQVLLQAAPTLETWRPAMESILAKQIEKKTTKKLSKDAYLDAVLRDEVVTWVREHRNDM</sequence>
<accession>A0A485LCL3</accession>
<evidence type="ECO:0000313" key="1">
    <source>
        <dbReference type="EMBL" id="KAF0689724.1"/>
    </source>
</evidence>
<dbReference type="Gene3D" id="3.30.420.10">
    <property type="entry name" value="Ribonuclease H-like superfamily/Ribonuclease H"/>
    <property type="match status" value="1"/>
</dbReference>
<reference evidence="1" key="2">
    <citation type="submission" date="2019-06" db="EMBL/GenBank/DDBJ databases">
        <title>Genomics analysis of Aphanomyces spp. identifies a new class of oomycete effector associated with host adaptation.</title>
        <authorList>
            <person name="Gaulin E."/>
        </authorList>
    </citation>
    <scope>NUCLEOTIDE SEQUENCE</scope>
    <source>
        <strain evidence="1">CBS 578.67</strain>
    </source>
</reference>
<proteinExistence type="predicted"/>
<gene>
    <name evidence="2" type="primary">Aste57867_18835</name>
    <name evidence="1" type="ORF">As57867_018771</name>
    <name evidence="2" type="ORF">ASTE57867_18835</name>
</gene>
<protein>
    <submittedName>
        <fullName evidence="2">Aste57867_18835 protein</fullName>
    </submittedName>
</protein>
<dbReference type="EMBL" id="VJMH01006415">
    <property type="protein sequence ID" value="KAF0689724.1"/>
    <property type="molecule type" value="Genomic_DNA"/>
</dbReference>
<dbReference type="Proteomes" id="UP000332933">
    <property type="component" value="Unassembled WGS sequence"/>
</dbReference>
<dbReference type="GO" id="GO:0003676">
    <property type="term" value="F:nucleic acid binding"/>
    <property type="evidence" value="ECO:0007669"/>
    <property type="project" value="InterPro"/>
</dbReference>
<dbReference type="AlphaFoldDB" id="A0A485LCL3"/>